<dbReference type="AlphaFoldDB" id="A0A0W8FCT6"/>
<organism evidence="1">
    <name type="scientific">hydrocarbon metagenome</name>
    <dbReference type="NCBI Taxonomy" id="938273"/>
    <lineage>
        <taxon>unclassified sequences</taxon>
        <taxon>metagenomes</taxon>
        <taxon>ecological metagenomes</taxon>
    </lineage>
</organism>
<comment type="caution">
    <text evidence="1">The sequence shown here is derived from an EMBL/GenBank/DDBJ whole genome shotgun (WGS) entry which is preliminary data.</text>
</comment>
<gene>
    <name evidence="1" type="ORF">ASZ90_011632</name>
</gene>
<name>A0A0W8FCT6_9ZZZZ</name>
<evidence type="ECO:0000313" key="1">
    <source>
        <dbReference type="EMBL" id="KUG18704.1"/>
    </source>
</evidence>
<accession>A0A0W8FCT6</accession>
<proteinExistence type="predicted"/>
<sequence length="42" mass="4908">MGEFKQSFSHKKDLRIIKLNGNFACYRSSNRLLVDIQSTTFI</sequence>
<protein>
    <submittedName>
        <fullName evidence="1">Uncharacterized protein</fullName>
    </submittedName>
</protein>
<reference evidence="1" key="1">
    <citation type="journal article" date="2015" name="Proc. Natl. Acad. Sci. U.S.A.">
        <title>Networks of energetic and metabolic interactions define dynamics in microbial communities.</title>
        <authorList>
            <person name="Embree M."/>
            <person name="Liu J.K."/>
            <person name="Al-Bassam M.M."/>
            <person name="Zengler K."/>
        </authorList>
    </citation>
    <scope>NUCLEOTIDE SEQUENCE</scope>
</reference>
<dbReference type="EMBL" id="LNQE01001369">
    <property type="protein sequence ID" value="KUG18704.1"/>
    <property type="molecule type" value="Genomic_DNA"/>
</dbReference>